<dbReference type="EMBL" id="AP018493">
    <property type="protein sequence ID" value="BBC61723.1"/>
    <property type="molecule type" value="Genomic_DNA"/>
</dbReference>
<feature type="transmembrane region" description="Helical" evidence="2">
    <location>
        <begin position="361"/>
        <end position="380"/>
    </location>
</feature>
<sequence>MLELGEQPKKSFIERLKKFTIGFIPLPLYLILLVGYVGITVFNIVPTNDMLVSLGIMTVFAYLLEEIGKRIPVLNSLGGKVLVVTFLPAFLVYKHWLPKSTVKIVSEFMNNNNFLMFFITLLVIGSIVSMNRHTLIKATSRIILILFLCDVIGSLIGTGVGMLFGMSAWKTYFFIVAPIMAGGVGEGAMPLSIGYAAVMSGMHQDKIFGQILPCVMLGSLVAVLLSGILKKIGEKNPSLTGNGKLLDSEDEKLANLKAANNEVSIEKTLIAGVLAIALYFLAVWFEYIIKEIFGFSIPSPVILLVSLMGAKMLGFIPSSIESGGASLYGFTVKGITPPLLFGVGVAKTDWKELVEVFKSPASIITIVATVVSIVLVAFIVAKIVGLYPVDTAIAVSCCSGQGGTGALAILSAGDRLELMPFAQVAVRLGGAMTVTFSIFLMSLLM</sequence>
<dbReference type="Pfam" id="PF03390">
    <property type="entry name" value="2HCT"/>
    <property type="match status" value="1"/>
</dbReference>
<accession>A0A2Z5Y4Q1</accession>
<proteinExistence type="inferred from homology"/>
<feature type="transmembrane region" description="Helical" evidence="2">
    <location>
        <begin position="172"/>
        <end position="195"/>
    </location>
</feature>
<feature type="transmembrane region" description="Helical" evidence="2">
    <location>
        <begin position="424"/>
        <end position="444"/>
    </location>
</feature>
<evidence type="ECO:0000256" key="1">
    <source>
        <dbReference type="PIRNR" id="PIRNR005348"/>
    </source>
</evidence>
<feature type="transmembrane region" description="Helical" evidence="2">
    <location>
        <begin position="207"/>
        <end position="229"/>
    </location>
</feature>
<dbReference type="GO" id="GO:0005886">
    <property type="term" value="C:plasma membrane"/>
    <property type="evidence" value="ECO:0007669"/>
    <property type="project" value="UniProtKB-SubCell"/>
</dbReference>
<feature type="transmembrane region" description="Helical" evidence="2">
    <location>
        <begin position="77"/>
        <end position="93"/>
    </location>
</feature>
<feature type="transmembrane region" description="Helical" evidence="2">
    <location>
        <begin position="301"/>
        <end position="320"/>
    </location>
</feature>
<evidence type="ECO:0000256" key="2">
    <source>
        <dbReference type="SAM" id="Phobius"/>
    </source>
</evidence>
<gene>
    <name evidence="3" type="ORF">DAT561_p1020</name>
</gene>
<keyword evidence="1 2" id="KW-0472">Membrane</keyword>
<keyword evidence="2" id="KW-1133">Transmembrane helix</keyword>
<dbReference type="PIRSF" id="PIRSF005348">
    <property type="entry name" value="YxkH"/>
    <property type="match status" value="1"/>
</dbReference>
<keyword evidence="1" id="KW-1003">Cell membrane</keyword>
<feature type="transmembrane region" description="Helical" evidence="2">
    <location>
        <begin position="269"/>
        <end position="289"/>
    </location>
</feature>
<dbReference type="Proteomes" id="UP000269226">
    <property type="component" value="Plasmid pMP1"/>
</dbReference>
<organism evidence="3 4">
    <name type="scientific">Melissococcus plutonius</name>
    <dbReference type="NCBI Taxonomy" id="33970"/>
    <lineage>
        <taxon>Bacteria</taxon>
        <taxon>Bacillati</taxon>
        <taxon>Bacillota</taxon>
        <taxon>Bacilli</taxon>
        <taxon>Lactobacillales</taxon>
        <taxon>Enterococcaceae</taxon>
        <taxon>Melissococcus</taxon>
    </lineage>
</organism>
<evidence type="ECO:0000313" key="3">
    <source>
        <dbReference type="EMBL" id="BBC61723.1"/>
    </source>
</evidence>
<reference evidence="3 4" key="1">
    <citation type="submission" date="2018-01" db="EMBL/GenBank/DDBJ databases">
        <title>Whole genome sequence of Melissococcus plutonius DAT561.</title>
        <authorList>
            <person name="Okumura K."/>
            <person name="Takamatsu D."/>
            <person name="Okura M."/>
        </authorList>
    </citation>
    <scope>NUCLEOTIDE SEQUENCE [LARGE SCALE GENOMIC DNA]</scope>
    <source>
        <strain evidence="3 4">DAT561</strain>
        <plasmid evidence="4">pmp1 dat561 dna</plasmid>
    </source>
</reference>
<dbReference type="AlphaFoldDB" id="A0A2Z5Y4Q1"/>
<dbReference type="GO" id="GO:0015293">
    <property type="term" value="F:symporter activity"/>
    <property type="evidence" value="ECO:0007669"/>
    <property type="project" value="UniProtKB-UniRule"/>
</dbReference>
<feature type="transmembrane region" description="Helical" evidence="2">
    <location>
        <begin position="113"/>
        <end position="130"/>
    </location>
</feature>
<comment type="subcellular location">
    <subcellularLocation>
        <location evidence="1">Cell membrane</location>
    </subcellularLocation>
</comment>
<geneLocation type="plasmid" evidence="4">
    <name>pmp1 dat561 dna</name>
</geneLocation>
<keyword evidence="1" id="KW-0813">Transport</keyword>
<feature type="transmembrane region" description="Helical" evidence="2">
    <location>
        <begin position="142"/>
        <end position="166"/>
    </location>
</feature>
<evidence type="ECO:0000313" key="4">
    <source>
        <dbReference type="Proteomes" id="UP000269226"/>
    </source>
</evidence>
<name>A0A2Z5Y4Q1_9ENTE</name>
<keyword evidence="2" id="KW-0812">Transmembrane</keyword>
<feature type="transmembrane region" description="Helical" evidence="2">
    <location>
        <begin position="21"/>
        <end position="44"/>
    </location>
</feature>
<dbReference type="InterPro" id="IPR004679">
    <property type="entry name" value="2-OHcarboxylate_transport"/>
</dbReference>
<dbReference type="PANTHER" id="PTHR40033">
    <property type="entry name" value="NA(+)-MALATE SYMPORTER"/>
    <property type="match status" value="1"/>
</dbReference>
<protein>
    <submittedName>
        <fullName evidence="3">L-malate or citrate/H+ symporter CimH</fullName>
    </submittedName>
</protein>
<dbReference type="PANTHER" id="PTHR40033:SF1">
    <property type="entry name" value="CITRATE-SODIUM SYMPORTER"/>
    <property type="match status" value="1"/>
</dbReference>
<feature type="transmembrane region" description="Helical" evidence="2">
    <location>
        <begin position="50"/>
        <end position="65"/>
    </location>
</feature>
<comment type="similarity">
    <text evidence="1">Belongs to the 2-hydroxycarboxylate transporter (2-HCT) (TC 2.A.24) family.</text>
</comment>
<feature type="transmembrane region" description="Helical" evidence="2">
    <location>
        <begin position="392"/>
        <end position="412"/>
    </location>
</feature>
<keyword evidence="1" id="KW-0769">Symport</keyword>
<dbReference type="GO" id="GO:0008514">
    <property type="term" value="F:organic anion transmembrane transporter activity"/>
    <property type="evidence" value="ECO:0007669"/>
    <property type="project" value="InterPro"/>
</dbReference>
<keyword evidence="3" id="KW-0614">Plasmid</keyword>